<comment type="cofactor">
    <cofactor evidence="10">
        <name>[2Fe-2S] cluster</name>
        <dbReference type="ChEBI" id="CHEBI:190135"/>
    </cofactor>
</comment>
<name>A0A832GN18_9BACT</name>
<evidence type="ECO:0000259" key="13">
    <source>
        <dbReference type="PROSITE" id="PS51384"/>
    </source>
</evidence>
<dbReference type="CDD" id="cd06218">
    <property type="entry name" value="DHOD_e_trans"/>
    <property type="match status" value="1"/>
</dbReference>
<feature type="binding site" evidence="11">
    <location>
        <begin position="74"/>
        <end position="75"/>
    </location>
    <ligand>
        <name>FAD</name>
        <dbReference type="ChEBI" id="CHEBI:57692"/>
    </ligand>
</feature>
<dbReference type="EMBL" id="DSZU01000080">
    <property type="protein sequence ID" value="HGV55380.1"/>
    <property type="molecule type" value="Genomic_DNA"/>
</dbReference>
<dbReference type="PANTHER" id="PTHR43513">
    <property type="entry name" value="DIHYDROOROTATE DEHYDROGENASE B (NAD(+)), ELECTRON TRANSFER SUBUNIT"/>
    <property type="match status" value="1"/>
</dbReference>
<feature type="binding site" evidence="12">
    <location>
        <position position="242"/>
    </location>
    <ligand>
        <name>[2Fe-2S] cluster</name>
        <dbReference type="ChEBI" id="CHEBI:190135"/>
    </ligand>
</feature>
<dbReference type="GO" id="GO:0046872">
    <property type="term" value="F:metal ion binding"/>
    <property type="evidence" value="ECO:0007669"/>
    <property type="project" value="UniProtKB-KW"/>
</dbReference>
<dbReference type="InterPro" id="IPR001433">
    <property type="entry name" value="OxRdtase_FAD/NAD-bd"/>
</dbReference>
<keyword evidence="6 11" id="KW-0274">FAD</keyword>
<evidence type="ECO:0000256" key="12">
    <source>
        <dbReference type="PIRSR" id="PIRSR006816-2"/>
    </source>
</evidence>
<organism evidence="14">
    <name type="scientific">Caldimicrobium thiodismutans</name>
    <dbReference type="NCBI Taxonomy" id="1653476"/>
    <lineage>
        <taxon>Bacteria</taxon>
        <taxon>Pseudomonadati</taxon>
        <taxon>Thermodesulfobacteriota</taxon>
        <taxon>Thermodesulfobacteria</taxon>
        <taxon>Thermodesulfobacteriales</taxon>
        <taxon>Thermodesulfobacteriaceae</taxon>
        <taxon>Caldimicrobium</taxon>
    </lineage>
</organism>
<feature type="binding site" evidence="12">
    <location>
        <position position="221"/>
    </location>
    <ligand>
        <name>[2Fe-2S] cluster</name>
        <dbReference type="ChEBI" id="CHEBI:190135"/>
    </ligand>
</feature>
<evidence type="ECO:0000256" key="3">
    <source>
        <dbReference type="ARBA" id="ARBA00022630"/>
    </source>
</evidence>
<dbReference type="PROSITE" id="PS51384">
    <property type="entry name" value="FAD_FR"/>
    <property type="match status" value="1"/>
</dbReference>
<evidence type="ECO:0000256" key="8">
    <source>
        <dbReference type="ARBA" id="ARBA00023004"/>
    </source>
</evidence>
<evidence type="ECO:0000256" key="5">
    <source>
        <dbReference type="ARBA" id="ARBA00022723"/>
    </source>
</evidence>
<dbReference type="AlphaFoldDB" id="A0A832GN18"/>
<keyword evidence="4 12" id="KW-0001">2Fe-2S</keyword>
<dbReference type="Pfam" id="PF00175">
    <property type="entry name" value="NAD_binding_1"/>
    <property type="match status" value="1"/>
</dbReference>
<dbReference type="SUPFAM" id="SSF52343">
    <property type="entry name" value="Ferredoxin reductase-like, C-terminal NADP-linked domain"/>
    <property type="match status" value="1"/>
</dbReference>
<proteinExistence type="inferred from homology"/>
<accession>A0A832GN18</accession>
<dbReference type="InterPro" id="IPR037117">
    <property type="entry name" value="Dihydroorotate_DH_ele_sf"/>
</dbReference>
<dbReference type="SUPFAM" id="SSF63380">
    <property type="entry name" value="Riboflavin synthase domain-like"/>
    <property type="match status" value="1"/>
</dbReference>
<dbReference type="InterPro" id="IPR050353">
    <property type="entry name" value="PyrK_electron_transfer"/>
</dbReference>
<keyword evidence="3 11" id="KW-0285">Flavoprotein</keyword>
<feature type="binding site" evidence="12">
    <location>
        <position position="226"/>
    </location>
    <ligand>
        <name>[2Fe-2S] cluster</name>
        <dbReference type="ChEBI" id="CHEBI:190135"/>
    </ligand>
</feature>
<dbReference type="Gene3D" id="2.10.240.10">
    <property type="entry name" value="Dihydroorotate dehydrogenase, electron transfer subunit"/>
    <property type="match status" value="1"/>
</dbReference>
<dbReference type="GO" id="GO:0006221">
    <property type="term" value="P:pyrimidine nucleotide biosynthetic process"/>
    <property type="evidence" value="ECO:0007669"/>
    <property type="project" value="InterPro"/>
</dbReference>
<dbReference type="Gene3D" id="3.40.50.80">
    <property type="entry name" value="Nucleotide-binding domain of ferredoxin-NADP reductase (FNR) module"/>
    <property type="match status" value="1"/>
</dbReference>
<dbReference type="GO" id="GO:0016491">
    <property type="term" value="F:oxidoreductase activity"/>
    <property type="evidence" value="ECO:0007669"/>
    <property type="project" value="InterPro"/>
</dbReference>
<keyword evidence="8 12" id="KW-0408">Iron</keyword>
<evidence type="ECO:0000256" key="4">
    <source>
        <dbReference type="ARBA" id="ARBA00022714"/>
    </source>
</evidence>
<feature type="binding site" evidence="11">
    <location>
        <begin position="67"/>
        <end position="69"/>
    </location>
    <ligand>
        <name>FAD</name>
        <dbReference type="ChEBI" id="CHEBI:57692"/>
    </ligand>
</feature>
<feature type="domain" description="FAD-binding FR-type" evidence="13">
    <location>
        <begin position="1"/>
        <end position="99"/>
    </location>
</feature>
<dbReference type="InterPro" id="IPR039261">
    <property type="entry name" value="FNR_nucleotide-bd"/>
</dbReference>
<evidence type="ECO:0000256" key="9">
    <source>
        <dbReference type="ARBA" id="ARBA00023014"/>
    </source>
</evidence>
<dbReference type="InterPro" id="IPR019480">
    <property type="entry name" value="Dihydroorotate_DH_Fe-S-bd"/>
</dbReference>
<dbReference type="InterPro" id="IPR017938">
    <property type="entry name" value="Riboflavin_synthase-like_b-brl"/>
</dbReference>
<comment type="cofactor">
    <cofactor evidence="11">
        <name>FAD</name>
        <dbReference type="ChEBI" id="CHEBI:57692"/>
    </cofactor>
    <text evidence="11">Binds 1 FAD per subunit.</text>
</comment>
<dbReference type="PANTHER" id="PTHR43513:SF3">
    <property type="entry name" value="DIHYDROOROTATE DEHYDROGENASE B (NAD(+)), ELECTRON TRANSFER SUBUNIT-RELATED"/>
    <property type="match status" value="1"/>
</dbReference>
<keyword evidence="2" id="KW-0813">Transport</keyword>
<dbReference type="InterPro" id="IPR017927">
    <property type="entry name" value="FAD-bd_FR_type"/>
</dbReference>
<protein>
    <submittedName>
        <fullName evidence="14">Dihydroorotate dehydrogenase electron transfer subunit</fullName>
    </submittedName>
</protein>
<gene>
    <name evidence="14" type="ORF">ENT73_04755</name>
</gene>
<keyword evidence="5 12" id="KW-0479">Metal-binding</keyword>
<reference evidence="14" key="1">
    <citation type="journal article" date="2020" name="mSystems">
        <title>Genome- and Community-Level Interaction Insights into Carbon Utilization and Element Cycling Functions of Hydrothermarchaeota in Hydrothermal Sediment.</title>
        <authorList>
            <person name="Zhou Z."/>
            <person name="Liu Y."/>
            <person name="Xu W."/>
            <person name="Pan J."/>
            <person name="Luo Z.H."/>
            <person name="Li M."/>
        </authorList>
    </citation>
    <scope>NUCLEOTIDE SEQUENCE [LARGE SCALE GENOMIC DNA]</scope>
    <source>
        <strain evidence="14">SpSt-605</strain>
    </source>
</reference>
<dbReference type="PIRSF" id="PIRSF006816">
    <property type="entry name" value="Cyc3_hyd_g"/>
    <property type="match status" value="1"/>
</dbReference>
<keyword evidence="9 12" id="KW-0411">Iron-sulfur</keyword>
<evidence type="ECO:0000313" key="14">
    <source>
        <dbReference type="EMBL" id="HGV55380.1"/>
    </source>
</evidence>
<comment type="cofactor">
    <cofactor evidence="12">
        <name>[2Fe-2S] cluster</name>
        <dbReference type="ChEBI" id="CHEBI:190135"/>
    </cofactor>
    <text evidence="12">Binds 1 [2Fe-2S] cluster per subunit.</text>
</comment>
<evidence type="ECO:0000256" key="10">
    <source>
        <dbReference type="ARBA" id="ARBA00034078"/>
    </source>
</evidence>
<evidence type="ECO:0000256" key="2">
    <source>
        <dbReference type="ARBA" id="ARBA00022448"/>
    </source>
</evidence>
<comment type="similarity">
    <text evidence="1">Belongs to the PyrK family.</text>
</comment>
<dbReference type="InterPro" id="IPR012165">
    <property type="entry name" value="Cyt_c3_hydrogenase_gsu"/>
</dbReference>
<evidence type="ECO:0000256" key="6">
    <source>
        <dbReference type="ARBA" id="ARBA00022827"/>
    </source>
</evidence>
<sequence length="255" mass="27883">MIKAKVLGNQPLGERIYLLSLEVPEMILRRFNPGQFLKVRLLNPSLDPLFPRPFTIHRLEEGTLYILYQVVGRGTKLLSEVKVGESLQIIGPLGNPFPSGLEYPLGLCGGGVGVAGFGFFLQSLTPEKRREVTLYYGARTRAALAELAFFESLNVTIKVATEDGALGYKGFVTELVEEDLKSGKIKSLLACGPLPMLKRVKELSLHYGVKSYLSLETFLACGTGFCKGCVIPKKGGGYFHLCEDGPTLPAELVEI</sequence>
<comment type="caution">
    <text evidence="14">The sequence shown here is derived from an EMBL/GenBank/DDBJ whole genome shotgun (WGS) entry which is preliminary data.</text>
</comment>
<keyword evidence="7" id="KW-0249">Electron transport</keyword>
<evidence type="ECO:0000256" key="7">
    <source>
        <dbReference type="ARBA" id="ARBA00022982"/>
    </source>
</evidence>
<evidence type="ECO:0000256" key="11">
    <source>
        <dbReference type="PIRSR" id="PIRSR006816-1"/>
    </source>
</evidence>
<dbReference type="GO" id="GO:0051537">
    <property type="term" value="F:2 iron, 2 sulfur cluster binding"/>
    <property type="evidence" value="ECO:0007669"/>
    <property type="project" value="UniProtKB-KW"/>
</dbReference>
<evidence type="ECO:0000256" key="1">
    <source>
        <dbReference type="ARBA" id="ARBA00006422"/>
    </source>
</evidence>
<dbReference type="GO" id="GO:0050660">
    <property type="term" value="F:flavin adenine dinucleotide binding"/>
    <property type="evidence" value="ECO:0007669"/>
    <property type="project" value="InterPro"/>
</dbReference>
<dbReference type="Pfam" id="PF10418">
    <property type="entry name" value="DHODB_Fe-S_bind"/>
    <property type="match status" value="1"/>
</dbReference>
<dbReference type="Gene3D" id="2.40.30.10">
    <property type="entry name" value="Translation factors"/>
    <property type="match status" value="1"/>
</dbReference>
<feature type="binding site" evidence="12">
    <location>
        <position position="229"/>
    </location>
    <ligand>
        <name>[2Fe-2S] cluster</name>
        <dbReference type="ChEBI" id="CHEBI:190135"/>
    </ligand>
</feature>